<sequence>MAGVDVNPADATDEDAAAARDDGPHVARLPDDVLAHVLRAPPRWLAASRCVCPAWRDAVDGRGLLRADLLPLSFAGLFIHFNEHKFPEFFARPSSSTAVSGDLSFLPSTSPDCGHWWDEADDFYDYRIQDHCNGLLLLSNNSVVNPATRRWKALPTCPAKEAADDARYCGLLAYDPMVSPDEYQVVMIPALLYCPEAGEVDPWIEESEWPRKIYVFSSKTGCWEARHFVREGDAVGIVGDDGRMHVGYWEFSAVYLRGALYVRCKTDFLMSVIKPPAGIAEKEYTHVQVVRSEKGVYLVELNKHYDDKCCLRVWILDESCGQMKWILKHDKDLKPLLGHRVYRRAHWTLEDINYKLFLSSGFQEDKKKATIEEKFEWNSDSDEYENMADHCYLEDKKKTVVGKELEWNSNNHNNVFKDEDMCYLDEECYDNIEHKYIEILGFHPYKEIVFLSEFEHIGLAYHLNGSKIESLGNIDPEYYTHFKSIPNERAKIKSFPYTPCWIEEFPGNN</sequence>
<dbReference type="PANTHER" id="PTHR34591:SF55">
    <property type="entry name" value="F-BOX DOMAIN-CONTAINING PROTEIN"/>
    <property type="match status" value="1"/>
</dbReference>
<comment type="caution">
    <text evidence="2">The sequence shown here is derived from an EMBL/GenBank/DDBJ whole genome shotgun (WGS) entry which is preliminary data.</text>
</comment>
<proteinExistence type="predicted"/>
<evidence type="ECO:0000313" key="3">
    <source>
        <dbReference type="Proteomes" id="UP001231189"/>
    </source>
</evidence>
<evidence type="ECO:0000313" key="2">
    <source>
        <dbReference type="EMBL" id="KAK1626315.1"/>
    </source>
</evidence>
<reference evidence="2" key="1">
    <citation type="submission" date="2023-07" db="EMBL/GenBank/DDBJ databases">
        <title>A chromosome-level genome assembly of Lolium multiflorum.</title>
        <authorList>
            <person name="Chen Y."/>
            <person name="Copetti D."/>
            <person name="Kolliker R."/>
            <person name="Studer B."/>
        </authorList>
    </citation>
    <scope>NUCLEOTIDE SEQUENCE</scope>
    <source>
        <strain evidence="2">02402/16</strain>
        <tissue evidence="2">Leaf</tissue>
    </source>
</reference>
<dbReference type="AlphaFoldDB" id="A0AAD8RJ51"/>
<keyword evidence="3" id="KW-1185">Reference proteome</keyword>
<gene>
    <name evidence="2" type="ORF">QYE76_000630</name>
</gene>
<feature type="region of interest" description="Disordered" evidence="1">
    <location>
        <begin position="1"/>
        <end position="24"/>
    </location>
</feature>
<dbReference type="Proteomes" id="UP001231189">
    <property type="component" value="Unassembled WGS sequence"/>
</dbReference>
<evidence type="ECO:0008006" key="4">
    <source>
        <dbReference type="Google" id="ProtNLM"/>
    </source>
</evidence>
<evidence type="ECO:0000256" key="1">
    <source>
        <dbReference type="SAM" id="MobiDB-lite"/>
    </source>
</evidence>
<protein>
    <recommendedName>
        <fullName evidence="4">F-box domain-containing protein</fullName>
    </recommendedName>
</protein>
<dbReference type="EMBL" id="JAUUTY010000005">
    <property type="protein sequence ID" value="KAK1626315.1"/>
    <property type="molecule type" value="Genomic_DNA"/>
</dbReference>
<dbReference type="InterPro" id="IPR036047">
    <property type="entry name" value="F-box-like_dom_sf"/>
</dbReference>
<name>A0AAD8RJ51_LOLMU</name>
<accession>A0AAD8RJ51</accession>
<dbReference type="PANTHER" id="PTHR34591">
    <property type="entry name" value="OS03G0653100 PROTEIN-RELATED"/>
    <property type="match status" value="1"/>
</dbReference>
<organism evidence="2 3">
    <name type="scientific">Lolium multiflorum</name>
    <name type="common">Italian ryegrass</name>
    <name type="synonym">Lolium perenne subsp. multiflorum</name>
    <dbReference type="NCBI Taxonomy" id="4521"/>
    <lineage>
        <taxon>Eukaryota</taxon>
        <taxon>Viridiplantae</taxon>
        <taxon>Streptophyta</taxon>
        <taxon>Embryophyta</taxon>
        <taxon>Tracheophyta</taxon>
        <taxon>Spermatophyta</taxon>
        <taxon>Magnoliopsida</taxon>
        <taxon>Liliopsida</taxon>
        <taxon>Poales</taxon>
        <taxon>Poaceae</taxon>
        <taxon>BOP clade</taxon>
        <taxon>Pooideae</taxon>
        <taxon>Poodae</taxon>
        <taxon>Poeae</taxon>
        <taxon>Poeae Chloroplast Group 2 (Poeae type)</taxon>
        <taxon>Loliodinae</taxon>
        <taxon>Loliinae</taxon>
        <taxon>Lolium</taxon>
    </lineage>
</organism>
<dbReference type="SUPFAM" id="SSF81383">
    <property type="entry name" value="F-box domain"/>
    <property type="match status" value="1"/>
</dbReference>